<evidence type="ECO:0000313" key="3">
    <source>
        <dbReference type="Proteomes" id="UP000800092"/>
    </source>
</evidence>
<dbReference type="AlphaFoldDB" id="A0A6A6HDW0"/>
<protein>
    <submittedName>
        <fullName evidence="2">Uncharacterized protein</fullName>
    </submittedName>
</protein>
<reference evidence="2" key="1">
    <citation type="journal article" date="2020" name="Stud. Mycol.">
        <title>101 Dothideomycetes genomes: a test case for predicting lifestyles and emergence of pathogens.</title>
        <authorList>
            <person name="Haridas S."/>
            <person name="Albert R."/>
            <person name="Binder M."/>
            <person name="Bloem J."/>
            <person name="Labutti K."/>
            <person name="Salamov A."/>
            <person name="Andreopoulos B."/>
            <person name="Baker S."/>
            <person name="Barry K."/>
            <person name="Bills G."/>
            <person name="Bluhm B."/>
            <person name="Cannon C."/>
            <person name="Castanera R."/>
            <person name="Culley D."/>
            <person name="Daum C."/>
            <person name="Ezra D."/>
            <person name="Gonzalez J."/>
            <person name="Henrissat B."/>
            <person name="Kuo A."/>
            <person name="Liang C."/>
            <person name="Lipzen A."/>
            <person name="Lutzoni F."/>
            <person name="Magnuson J."/>
            <person name="Mondo S."/>
            <person name="Nolan M."/>
            <person name="Ohm R."/>
            <person name="Pangilinan J."/>
            <person name="Park H.-J."/>
            <person name="Ramirez L."/>
            <person name="Alfaro M."/>
            <person name="Sun H."/>
            <person name="Tritt A."/>
            <person name="Yoshinaga Y."/>
            <person name="Zwiers L.-H."/>
            <person name="Turgeon B."/>
            <person name="Goodwin S."/>
            <person name="Spatafora J."/>
            <person name="Crous P."/>
            <person name="Grigoriev I."/>
        </authorList>
    </citation>
    <scope>NUCLEOTIDE SEQUENCE</scope>
    <source>
        <strain evidence="2">Tuck. ex Michener</strain>
    </source>
</reference>
<sequence>MNDATDDTFDVDPALAASMGFSSFGHQPATKKRKYNPALDAVIDPSVSVNAQNAVANASKELESRPKGSTGPNIGSGDGGTSTSRHSSAAFGDIHGKPSDGATGADSSGSGERASGYIEKTLEQMMPQDLEALKAGIRNEKGDMVYFLPSFVEDPWVDLMKGKILERRRRI</sequence>
<keyword evidence="3" id="KW-1185">Reference proteome</keyword>
<accession>A0A6A6HDW0</accession>
<dbReference type="Proteomes" id="UP000800092">
    <property type="component" value="Unassembled WGS sequence"/>
</dbReference>
<feature type="region of interest" description="Disordered" evidence="1">
    <location>
        <begin position="58"/>
        <end position="113"/>
    </location>
</feature>
<feature type="compositionally biased region" description="Low complexity" evidence="1">
    <location>
        <begin position="99"/>
        <end position="111"/>
    </location>
</feature>
<dbReference type="OrthoDB" id="5419162at2759"/>
<proteinExistence type="predicted"/>
<evidence type="ECO:0000313" key="2">
    <source>
        <dbReference type="EMBL" id="KAF2236316.1"/>
    </source>
</evidence>
<dbReference type="EMBL" id="ML991786">
    <property type="protein sequence ID" value="KAF2236316.1"/>
    <property type="molecule type" value="Genomic_DNA"/>
</dbReference>
<organism evidence="2 3">
    <name type="scientific">Viridothelium virens</name>
    <name type="common">Speckled blister lichen</name>
    <name type="synonym">Trypethelium virens</name>
    <dbReference type="NCBI Taxonomy" id="1048519"/>
    <lineage>
        <taxon>Eukaryota</taxon>
        <taxon>Fungi</taxon>
        <taxon>Dikarya</taxon>
        <taxon>Ascomycota</taxon>
        <taxon>Pezizomycotina</taxon>
        <taxon>Dothideomycetes</taxon>
        <taxon>Dothideomycetes incertae sedis</taxon>
        <taxon>Trypetheliales</taxon>
        <taxon>Trypetheliaceae</taxon>
        <taxon>Viridothelium</taxon>
    </lineage>
</organism>
<evidence type="ECO:0000256" key="1">
    <source>
        <dbReference type="SAM" id="MobiDB-lite"/>
    </source>
</evidence>
<name>A0A6A6HDW0_VIRVR</name>
<gene>
    <name evidence="2" type="ORF">EV356DRAFT_79832</name>
</gene>